<dbReference type="CDD" id="cd00082">
    <property type="entry name" value="HisKA"/>
    <property type="match status" value="1"/>
</dbReference>
<dbReference type="Pfam" id="PF00512">
    <property type="entry name" value="HisKA"/>
    <property type="match status" value="1"/>
</dbReference>
<evidence type="ECO:0000256" key="6">
    <source>
        <dbReference type="ARBA" id="ARBA00022553"/>
    </source>
</evidence>
<evidence type="ECO:0000256" key="3">
    <source>
        <dbReference type="ARBA" id="ARBA00012438"/>
    </source>
</evidence>
<keyword evidence="4" id="KW-0813">Transport</keyword>
<feature type="transmembrane region" description="Helical" evidence="14">
    <location>
        <begin position="31"/>
        <end position="47"/>
    </location>
</feature>
<evidence type="ECO:0000256" key="10">
    <source>
        <dbReference type="ARBA" id="ARBA00022777"/>
    </source>
</evidence>
<keyword evidence="5" id="KW-1003">Cell membrane</keyword>
<dbReference type="PANTHER" id="PTHR45453">
    <property type="entry name" value="PHOSPHATE REGULON SENSOR PROTEIN PHOR"/>
    <property type="match status" value="1"/>
</dbReference>
<feature type="domain" description="Histidine kinase" evidence="15">
    <location>
        <begin position="212"/>
        <end position="432"/>
    </location>
</feature>
<dbReference type="Pfam" id="PF02518">
    <property type="entry name" value="HATPase_c"/>
    <property type="match status" value="1"/>
</dbReference>
<evidence type="ECO:0000256" key="9">
    <source>
        <dbReference type="ARBA" id="ARBA00022741"/>
    </source>
</evidence>
<evidence type="ECO:0000259" key="15">
    <source>
        <dbReference type="PROSITE" id="PS50109"/>
    </source>
</evidence>
<sequence>MPYVWTGAAAALAVLAPVVLAAAWLGGSSAALITAVGGLLFLLGYHLRNVQRLADWTHEPVGTPLPRALGTWNHVFGDLGRRSRLAYDVRERLTTALDRFHEASQAMPDGVLYLSGGDCIEWLNHKAAQHFGLDSERDQGVPVTMLVREPEFVQFLNSGDYADPLVLHLSRRGGLTLLLQVVPFGAEQKMIVSRDISQLEKLETMRRDFIANVSHELRTPLTVVGGFLETLIDGLDDFARADVLHFLKLALDQSLRMQTLIEDLLTLSALETGAPAPLEEKVEVAPLLRSIAEDARLLSNGRHELSVAIDEAPGCATLLGSEKELRSAFANLASNAVRYTPAGGRISLIWRRVNGGGEFAVEDNGIGIDAQHIPRLTERFYRVDRGRSRETGGTGLGLAIVKHILSRHQAELRIESEPGKGSRFSARFPASRLGSLAPGTRS</sequence>
<evidence type="ECO:0000256" key="4">
    <source>
        <dbReference type="ARBA" id="ARBA00022448"/>
    </source>
</evidence>
<dbReference type="InterPro" id="IPR021766">
    <property type="entry name" value="PhoR_N"/>
</dbReference>
<dbReference type="Gene3D" id="3.30.565.10">
    <property type="entry name" value="Histidine kinase-like ATPase, C-terminal domain"/>
    <property type="match status" value="1"/>
</dbReference>
<dbReference type="Gene3D" id="3.30.450.20">
    <property type="entry name" value="PAS domain"/>
    <property type="match status" value="1"/>
</dbReference>
<protein>
    <recommendedName>
        <fullName evidence="3">histidine kinase</fullName>
        <ecNumber evidence="3">2.7.13.3</ecNumber>
    </recommendedName>
</protein>
<evidence type="ECO:0000256" key="1">
    <source>
        <dbReference type="ARBA" id="ARBA00000085"/>
    </source>
</evidence>
<dbReference type="InterPro" id="IPR036890">
    <property type="entry name" value="HATPase_C_sf"/>
</dbReference>
<evidence type="ECO:0000313" key="16">
    <source>
        <dbReference type="EMBL" id="NMG74578.1"/>
    </source>
</evidence>
<keyword evidence="6" id="KW-0597">Phosphoprotein</keyword>
<evidence type="ECO:0000256" key="13">
    <source>
        <dbReference type="ARBA" id="ARBA00023012"/>
    </source>
</evidence>
<dbReference type="Proteomes" id="UP000648984">
    <property type="component" value="Unassembled WGS sequence"/>
</dbReference>
<dbReference type="InterPro" id="IPR014310">
    <property type="entry name" value="Sig_transdc_His_kinase_PhoR"/>
</dbReference>
<keyword evidence="7" id="KW-0808">Transferase</keyword>
<keyword evidence="11" id="KW-0067">ATP-binding</keyword>
<dbReference type="InterPro" id="IPR035965">
    <property type="entry name" value="PAS-like_dom_sf"/>
</dbReference>
<evidence type="ECO:0000256" key="2">
    <source>
        <dbReference type="ARBA" id="ARBA00004236"/>
    </source>
</evidence>
<comment type="subcellular location">
    <subcellularLocation>
        <location evidence="2">Cell membrane</location>
    </subcellularLocation>
</comment>
<reference evidence="16 17" key="1">
    <citation type="submission" date="2019-12" db="EMBL/GenBank/DDBJ databases">
        <title>Comparative genomics gives insights into the taxonomy of the Azoarcus-Aromatoleum group and reveals separate origins of nif in the plant-associated Azoarcus and non-plant-associated Aromatoleum sub-groups.</title>
        <authorList>
            <person name="Lafos M."/>
            <person name="Maluk M."/>
            <person name="Batista M."/>
            <person name="Junghare M."/>
            <person name="Carmona M."/>
            <person name="Faoro H."/>
            <person name="Cruz L.M."/>
            <person name="Battistoni F."/>
            <person name="De Souza E."/>
            <person name="Pedrosa F."/>
            <person name="Chen W.-M."/>
            <person name="Poole P.S."/>
            <person name="Dixon R.A."/>
            <person name="James E.K."/>
        </authorList>
    </citation>
    <scope>NUCLEOTIDE SEQUENCE [LARGE SCALE GENOMIC DNA]</scope>
    <source>
        <strain evidence="16 17">22Lin</strain>
    </source>
</reference>
<comment type="catalytic activity">
    <reaction evidence="1">
        <text>ATP + protein L-histidine = ADP + protein N-phospho-L-histidine.</text>
        <dbReference type="EC" id="2.7.13.3"/>
    </reaction>
</comment>
<keyword evidence="14" id="KW-0472">Membrane</keyword>
<keyword evidence="17" id="KW-1185">Reference proteome</keyword>
<evidence type="ECO:0000256" key="12">
    <source>
        <dbReference type="ARBA" id="ARBA00022989"/>
    </source>
</evidence>
<comment type="caution">
    <text evidence="16">The sequence shown here is derived from an EMBL/GenBank/DDBJ whole genome shotgun (WGS) entry which is preliminary data.</text>
</comment>
<evidence type="ECO:0000256" key="14">
    <source>
        <dbReference type="SAM" id="Phobius"/>
    </source>
</evidence>
<dbReference type="InterPro" id="IPR003594">
    <property type="entry name" value="HATPase_dom"/>
</dbReference>
<proteinExistence type="predicted"/>
<dbReference type="InterPro" id="IPR004358">
    <property type="entry name" value="Sig_transdc_His_kin-like_C"/>
</dbReference>
<dbReference type="InterPro" id="IPR036097">
    <property type="entry name" value="HisK_dim/P_sf"/>
</dbReference>
<name>A0ABX1Q9D9_9RHOO</name>
<evidence type="ECO:0000256" key="5">
    <source>
        <dbReference type="ARBA" id="ARBA00022475"/>
    </source>
</evidence>
<evidence type="ECO:0000313" key="17">
    <source>
        <dbReference type="Proteomes" id="UP000648984"/>
    </source>
</evidence>
<dbReference type="PROSITE" id="PS50109">
    <property type="entry name" value="HIS_KIN"/>
    <property type="match status" value="1"/>
</dbReference>
<gene>
    <name evidence="16" type="primary">phoR</name>
    <name evidence="16" type="ORF">GPA25_07365</name>
</gene>
<dbReference type="Gene3D" id="1.10.287.130">
    <property type="match status" value="1"/>
</dbReference>
<dbReference type="EC" id="2.7.13.3" evidence="3"/>
<dbReference type="SMART" id="SM00388">
    <property type="entry name" value="HisKA"/>
    <property type="match status" value="1"/>
</dbReference>
<dbReference type="EMBL" id="WTVQ01000009">
    <property type="protein sequence ID" value="NMG74578.1"/>
    <property type="molecule type" value="Genomic_DNA"/>
</dbReference>
<keyword evidence="10 16" id="KW-0418">Kinase</keyword>
<keyword evidence="13" id="KW-0902">Two-component regulatory system</keyword>
<dbReference type="NCBIfam" id="TIGR02966">
    <property type="entry name" value="phoR_proteo"/>
    <property type="match status" value="1"/>
</dbReference>
<dbReference type="SUPFAM" id="SSF55874">
    <property type="entry name" value="ATPase domain of HSP90 chaperone/DNA topoisomerase II/histidine kinase"/>
    <property type="match status" value="1"/>
</dbReference>
<keyword evidence="8 14" id="KW-0812">Transmembrane</keyword>
<dbReference type="PRINTS" id="PR00344">
    <property type="entry name" value="BCTRLSENSOR"/>
</dbReference>
<dbReference type="InterPro" id="IPR050351">
    <property type="entry name" value="BphY/WalK/GraS-like"/>
</dbReference>
<dbReference type="SMART" id="SM00387">
    <property type="entry name" value="HATPase_c"/>
    <property type="match status" value="1"/>
</dbReference>
<evidence type="ECO:0000256" key="7">
    <source>
        <dbReference type="ARBA" id="ARBA00022679"/>
    </source>
</evidence>
<dbReference type="InterPro" id="IPR005467">
    <property type="entry name" value="His_kinase_dom"/>
</dbReference>
<dbReference type="Pfam" id="PF11808">
    <property type="entry name" value="PhoR"/>
    <property type="match status" value="1"/>
</dbReference>
<organism evidence="16 17">
    <name type="scientific">Aromatoleum diolicum</name>
    <dbReference type="NCBI Taxonomy" id="75796"/>
    <lineage>
        <taxon>Bacteria</taxon>
        <taxon>Pseudomonadati</taxon>
        <taxon>Pseudomonadota</taxon>
        <taxon>Betaproteobacteria</taxon>
        <taxon>Rhodocyclales</taxon>
        <taxon>Rhodocyclaceae</taxon>
        <taxon>Aromatoleum</taxon>
    </lineage>
</organism>
<dbReference type="PANTHER" id="PTHR45453:SF1">
    <property type="entry name" value="PHOSPHATE REGULON SENSOR PROTEIN PHOR"/>
    <property type="match status" value="1"/>
</dbReference>
<dbReference type="InterPro" id="IPR003661">
    <property type="entry name" value="HisK_dim/P_dom"/>
</dbReference>
<dbReference type="GO" id="GO:0016301">
    <property type="term" value="F:kinase activity"/>
    <property type="evidence" value="ECO:0007669"/>
    <property type="project" value="UniProtKB-KW"/>
</dbReference>
<dbReference type="SUPFAM" id="SSF47384">
    <property type="entry name" value="Homodimeric domain of signal transducing histidine kinase"/>
    <property type="match status" value="1"/>
</dbReference>
<accession>A0ABX1Q9D9</accession>
<dbReference type="SUPFAM" id="SSF55785">
    <property type="entry name" value="PYP-like sensor domain (PAS domain)"/>
    <property type="match status" value="1"/>
</dbReference>
<evidence type="ECO:0000256" key="8">
    <source>
        <dbReference type="ARBA" id="ARBA00022692"/>
    </source>
</evidence>
<keyword evidence="9" id="KW-0547">Nucleotide-binding</keyword>
<keyword evidence="12 14" id="KW-1133">Transmembrane helix</keyword>
<evidence type="ECO:0000256" key="11">
    <source>
        <dbReference type="ARBA" id="ARBA00022840"/>
    </source>
</evidence>